<dbReference type="CDD" id="cd02136">
    <property type="entry name" value="PnbA_NfnB-like"/>
    <property type="match status" value="1"/>
</dbReference>
<evidence type="ECO:0000313" key="6">
    <source>
        <dbReference type="Proteomes" id="UP000315498"/>
    </source>
</evidence>
<evidence type="ECO:0000256" key="2">
    <source>
        <dbReference type="ARBA" id="ARBA00022643"/>
    </source>
</evidence>
<dbReference type="Proteomes" id="UP000315498">
    <property type="component" value="Unassembled WGS sequence"/>
</dbReference>
<name>A0A520MVP2_9GAMM</name>
<accession>A0A520MVP2</accession>
<dbReference type="InterPro" id="IPR050627">
    <property type="entry name" value="Nitroreductase/BluB"/>
</dbReference>
<reference evidence="5 6" key="1">
    <citation type="submission" date="2019-02" db="EMBL/GenBank/DDBJ databases">
        <title>Prokaryotic population dynamics and viral predation in marine succession experiment using metagenomics: the confinement effect.</title>
        <authorList>
            <person name="Haro-Moreno J.M."/>
            <person name="Rodriguez-Valera F."/>
            <person name="Lopez-Perez M."/>
        </authorList>
    </citation>
    <scope>NUCLEOTIDE SEQUENCE [LARGE SCALE GENOMIC DNA]</scope>
    <source>
        <strain evidence="5">MED-G161</strain>
    </source>
</reference>
<dbReference type="PANTHER" id="PTHR23026">
    <property type="entry name" value="NADPH NITROREDUCTASE"/>
    <property type="match status" value="1"/>
</dbReference>
<dbReference type="InterPro" id="IPR029479">
    <property type="entry name" value="Nitroreductase"/>
</dbReference>
<dbReference type="EMBL" id="SHBG01000007">
    <property type="protein sequence ID" value="RZO25307.1"/>
    <property type="molecule type" value="Genomic_DNA"/>
</dbReference>
<dbReference type="AlphaFoldDB" id="A0A520MVP2"/>
<keyword evidence="1" id="KW-0285">Flavoprotein</keyword>
<protein>
    <submittedName>
        <fullName evidence="5">Nitroreductase</fullName>
    </submittedName>
</protein>
<dbReference type="InterPro" id="IPR000415">
    <property type="entry name" value="Nitroreductase-like"/>
</dbReference>
<evidence type="ECO:0000256" key="3">
    <source>
        <dbReference type="ARBA" id="ARBA00023002"/>
    </source>
</evidence>
<dbReference type="GO" id="GO:0016491">
    <property type="term" value="F:oxidoreductase activity"/>
    <property type="evidence" value="ECO:0007669"/>
    <property type="project" value="UniProtKB-KW"/>
</dbReference>
<dbReference type="Pfam" id="PF00881">
    <property type="entry name" value="Nitroreductase"/>
    <property type="match status" value="1"/>
</dbReference>
<keyword evidence="2" id="KW-0288">FMN</keyword>
<sequence length="221" mass="25426">MNIKEGIEKRFSARAFTNEVPSMKIIKEILTTANSAPSGGNIQPWKVYVLNQDSKTKLAEQTLHNFDTGVQEDIEYDIYPKPLGDEYKKRRYECGADMYKALSIEKDDLDSRFKQIRENYNFFGAPLGMIITIDKSFGKNGWGHVGMFLENLWLSAIHHGLSLCLQESWSIYPKTVKEAINHPDNEIVWCGVAIGYADMNDPINNYRTRREELDSFVKFVK</sequence>
<proteinExistence type="predicted"/>
<evidence type="ECO:0000256" key="1">
    <source>
        <dbReference type="ARBA" id="ARBA00022630"/>
    </source>
</evidence>
<dbReference type="SUPFAM" id="SSF55469">
    <property type="entry name" value="FMN-dependent nitroreductase-like"/>
    <property type="match status" value="1"/>
</dbReference>
<dbReference type="PANTHER" id="PTHR23026:SF90">
    <property type="entry name" value="IODOTYROSINE DEIODINASE 1"/>
    <property type="match status" value="1"/>
</dbReference>
<comment type="caution">
    <text evidence="5">The sequence shown here is derived from an EMBL/GenBank/DDBJ whole genome shotgun (WGS) entry which is preliminary data.</text>
</comment>
<dbReference type="Gene3D" id="3.40.109.10">
    <property type="entry name" value="NADH Oxidase"/>
    <property type="match status" value="1"/>
</dbReference>
<evidence type="ECO:0000313" key="5">
    <source>
        <dbReference type="EMBL" id="RZO25307.1"/>
    </source>
</evidence>
<keyword evidence="3" id="KW-0560">Oxidoreductase</keyword>
<organism evidence="5 6">
    <name type="scientific">SAR86 cluster bacterium</name>
    <dbReference type="NCBI Taxonomy" id="2030880"/>
    <lineage>
        <taxon>Bacteria</taxon>
        <taxon>Pseudomonadati</taxon>
        <taxon>Pseudomonadota</taxon>
        <taxon>Gammaproteobacteria</taxon>
        <taxon>SAR86 cluster</taxon>
    </lineage>
</organism>
<evidence type="ECO:0000259" key="4">
    <source>
        <dbReference type="Pfam" id="PF00881"/>
    </source>
</evidence>
<gene>
    <name evidence="5" type="ORF">EVA94_01315</name>
</gene>
<feature type="domain" description="Nitroreductase" evidence="4">
    <location>
        <begin position="7"/>
        <end position="196"/>
    </location>
</feature>